<name>A0A9W6CVZ4_9MICO</name>
<dbReference type="Gene3D" id="3.10.180.10">
    <property type="entry name" value="2,3-Dihydroxybiphenyl 1,2-Dioxygenase, domain 1"/>
    <property type="match status" value="1"/>
</dbReference>
<dbReference type="Proteomes" id="UP001144396">
    <property type="component" value="Unassembled WGS sequence"/>
</dbReference>
<keyword evidence="3" id="KW-1185">Reference proteome</keyword>
<dbReference type="Pfam" id="PF06983">
    <property type="entry name" value="3-dmu-9_3-mt"/>
    <property type="match status" value="1"/>
</dbReference>
<evidence type="ECO:0000259" key="1">
    <source>
        <dbReference type="Pfam" id="PF06983"/>
    </source>
</evidence>
<evidence type="ECO:0000313" key="3">
    <source>
        <dbReference type="Proteomes" id="UP001144396"/>
    </source>
</evidence>
<dbReference type="CDD" id="cd06588">
    <property type="entry name" value="PhnB_like"/>
    <property type="match status" value="1"/>
</dbReference>
<evidence type="ECO:0000313" key="2">
    <source>
        <dbReference type="EMBL" id="GLI27799.1"/>
    </source>
</evidence>
<dbReference type="EMBL" id="BSDP01000001">
    <property type="protein sequence ID" value="GLI27799.1"/>
    <property type="molecule type" value="Genomic_DNA"/>
</dbReference>
<sequence length="142" mass="15182">MSILNPYLTFGGEAREAMEFYQKVFGGELTTNTFRDFHMEDLPEEELDGIMHAQLTTPAGFTLMGADAPAAMGGPTPNGNLSVSGGADEEDELRGYWAGLAEGGTIDMPLEVAPWGDAFGQVTDRYGVVWYVNLEGPGNLAG</sequence>
<organism evidence="2 3">
    <name type="scientific">Agromyces rhizosphaerae</name>
    <dbReference type="NCBI Taxonomy" id="88374"/>
    <lineage>
        <taxon>Bacteria</taxon>
        <taxon>Bacillati</taxon>
        <taxon>Actinomycetota</taxon>
        <taxon>Actinomycetes</taxon>
        <taxon>Micrococcales</taxon>
        <taxon>Microbacteriaceae</taxon>
        <taxon>Agromyces</taxon>
    </lineage>
</organism>
<dbReference type="InterPro" id="IPR029068">
    <property type="entry name" value="Glyas_Bleomycin-R_OHBP_Dase"/>
</dbReference>
<feature type="domain" description="PhnB-like" evidence="1">
    <location>
        <begin position="5"/>
        <end position="132"/>
    </location>
</feature>
<protein>
    <submittedName>
        <fullName evidence="2">VOC family protein</fullName>
    </submittedName>
</protein>
<dbReference type="PANTHER" id="PTHR33990">
    <property type="entry name" value="PROTEIN YJDN-RELATED"/>
    <property type="match status" value="1"/>
</dbReference>
<reference evidence="2" key="1">
    <citation type="submission" date="2022-12" db="EMBL/GenBank/DDBJ databases">
        <title>Reference genome sequencing for broad-spectrum identification of bacterial and archaeal isolates by mass spectrometry.</title>
        <authorList>
            <person name="Sekiguchi Y."/>
            <person name="Tourlousse D.M."/>
        </authorList>
    </citation>
    <scope>NUCLEOTIDE SEQUENCE</scope>
    <source>
        <strain evidence="2">14</strain>
    </source>
</reference>
<dbReference type="AlphaFoldDB" id="A0A9W6CVZ4"/>
<comment type="caution">
    <text evidence="2">The sequence shown here is derived from an EMBL/GenBank/DDBJ whole genome shotgun (WGS) entry which is preliminary data.</text>
</comment>
<dbReference type="RefSeq" id="WP_281884637.1">
    <property type="nucleotide sequence ID" value="NZ_BSDP01000001.1"/>
</dbReference>
<dbReference type="PANTHER" id="PTHR33990:SF1">
    <property type="entry name" value="PROTEIN YJDN"/>
    <property type="match status" value="1"/>
</dbReference>
<gene>
    <name evidence="2" type="ORF">ARHIZOSPH14_20410</name>
</gene>
<proteinExistence type="predicted"/>
<dbReference type="SUPFAM" id="SSF54593">
    <property type="entry name" value="Glyoxalase/Bleomycin resistance protein/Dihydroxybiphenyl dioxygenase"/>
    <property type="match status" value="1"/>
</dbReference>
<accession>A0A9W6CVZ4</accession>
<dbReference type="InterPro" id="IPR028973">
    <property type="entry name" value="PhnB-like"/>
</dbReference>